<organism evidence="2 3">
    <name type="scientific">Sphingomonas immobilis</name>
    <dbReference type="NCBI Taxonomy" id="3063997"/>
    <lineage>
        <taxon>Bacteria</taxon>
        <taxon>Pseudomonadati</taxon>
        <taxon>Pseudomonadota</taxon>
        <taxon>Alphaproteobacteria</taxon>
        <taxon>Sphingomonadales</taxon>
        <taxon>Sphingomonadaceae</taxon>
        <taxon>Sphingomonas</taxon>
    </lineage>
</organism>
<dbReference type="InterPro" id="IPR052741">
    <property type="entry name" value="Mitochondrial_HTD2"/>
</dbReference>
<dbReference type="Pfam" id="PF13452">
    <property type="entry name" value="FAS1_DH_region"/>
    <property type="match status" value="1"/>
</dbReference>
<dbReference type="InterPro" id="IPR039569">
    <property type="entry name" value="FAS1-like_DH_region"/>
</dbReference>
<evidence type="ECO:0000259" key="1">
    <source>
        <dbReference type="Pfam" id="PF13452"/>
    </source>
</evidence>
<dbReference type="EMBL" id="JAUQSZ010000004">
    <property type="protein sequence ID" value="MDO7842089.1"/>
    <property type="molecule type" value="Genomic_DNA"/>
</dbReference>
<evidence type="ECO:0000313" key="3">
    <source>
        <dbReference type="Proteomes" id="UP001176468"/>
    </source>
</evidence>
<comment type="caution">
    <text evidence="2">The sequence shown here is derived from an EMBL/GenBank/DDBJ whole genome shotgun (WGS) entry which is preliminary data.</text>
</comment>
<dbReference type="PANTHER" id="PTHR28152">
    <property type="entry name" value="HYDROXYACYL-THIOESTER DEHYDRATASE TYPE 2, MITOCHONDRIAL"/>
    <property type="match status" value="1"/>
</dbReference>
<dbReference type="RefSeq" id="WP_304560559.1">
    <property type="nucleotide sequence ID" value="NZ_JAUQSZ010000004.1"/>
</dbReference>
<dbReference type="InterPro" id="IPR029069">
    <property type="entry name" value="HotDog_dom_sf"/>
</dbReference>
<reference evidence="2" key="1">
    <citation type="submission" date="2023-07" db="EMBL/GenBank/DDBJ databases">
        <authorList>
            <person name="Kim M.K."/>
        </authorList>
    </citation>
    <scope>NUCLEOTIDE SEQUENCE</scope>
    <source>
        <strain evidence="2">CA1-15</strain>
    </source>
</reference>
<proteinExistence type="predicted"/>
<dbReference type="Proteomes" id="UP001176468">
    <property type="component" value="Unassembled WGS sequence"/>
</dbReference>
<keyword evidence="3" id="KW-1185">Reference proteome</keyword>
<dbReference type="SUPFAM" id="SSF54637">
    <property type="entry name" value="Thioesterase/thiol ester dehydrase-isomerase"/>
    <property type="match status" value="2"/>
</dbReference>
<feature type="domain" description="FAS1-like dehydratase" evidence="1">
    <location>
        <begin position="27"/>
        <end position="121"/>
    </location>
</feature>
<gene>
    <name evidence="2" type="ORF">Q5H94_07115</name>
</gene>
<name>A0ABT8ZY90_9SPHN</name>
<dbReference type="PANTHER" id="PTHR28152:SF1">
    <property type="entry name" value="HYDROXYACYL-THIOESTER DEHYDRATASE TYPE 2, MITOCHONDRIAL"/>
    <property type="match status" value="1"/>
</dbReference>
<evidence type="ECO:0000313" key="2">
    <source>
        <dbReference type="EMBL" id="MDO7842089.1"/>
    </source>
</evidence>
<dbReference type="Gene3D" id="3.10.129.10">
    <property type="entry name" value="Hotdog Thioesterase"/>
    <property type="match status" value="1"/>
</dbReference>
<sequence>MTTDTRTDLLTPALAARYAATFDRETAAHAPQGIHWCLCTPEAATTGLGADGHPAGGGGFLPESPLPRRMWASSAVSFHGPLPVGAAIERVSTVLDRTEKTGASGTLLFVTVGHETRADGALAVSEKQTIVYRAAAAPGAPPPPAPPPAPEEAWDWQREIVPGAPLLFRYSALTFNSHRIHYDLPYARDVEGYPGLVVHGPLMASLLLDLADRELGRDALASFDFRAVAPAFIDAPLTLLGRREGDAVALRVRSAAGYDHLTATARLR</sequence>
<accession>A0ABT8ZY90</accession>
<protein>
    <submittedName>
        <fullName evidence="2">MaoC family dehydratase N-terminal domain-containing protein</fullName>
    </submittedName>
</protein>